<dbReference type="Pfam" id="PF01610">
    <property type="entry name" value="DDE_Tnp_ISL3"/>
    <property type="match status" value="1"/>
</dbReference>
<evidence type="ECO:0000313" key="2">
    <source>
        <dbReference type="EMBL" id="OHV27751.1"/>
    </source>
</evidence>
<protein>
    <recommendedName>
        <fullName evidence="1">HTH IS21-type domain-containing protein</fullName>
    </recommendedName>
</protein>
<dbReference type="InterPro" id="IPR017894">
    <property type="entry name" value="HTH_IS21_transposase_type"/>
</dbReference>
<reference evidence="3" key="2">
    <citation type="journal article" date="2017" name="Genome Announc.">
        <title>Permanent Draft Genome Sequence for Frankia sp. Strain Cc1.17, a Nitrogen-Fixing Actinobacterium Isolated from Root Nodules of Colletia cruciata.</title>
        <authorList>
            <person name="Swanson E."/>
            <person name="Oshone R."/>
            <person name="Nouioui I."/>
            <person name="Abebe-Akele F."/>
            <person name="Simpson S."/>
            <person name="Morris K."/>
            <person name="Thomas W.K."/>
            <person name="Sen A."/>
            <person name="Ghodhbane-Gtari F."/>
            <person name="Gtari M."/>
            <person name="Tisa L.S."/>
        </authorList>
    </citation>
    <scope>NUCLEOTIDE SEQUENCE</scope>
    <source>
        <strain evidence="3">Cc1.17</strain>
    </source>
</reference>
<dbReference type="Proteomes" id="UP000179627">
    <property type="component" value="Unassembled WGS sequence"/>
</dbReference>
<feature type="domain" description="HTH IS21-type" evidence="1">
    <location>
        <begin position="274"/>
        <end position="337"/>
    </location>
</feature>
<dbReference type="NCBIfam" id="NF033550">
    <property type="entry name" value="transpos_ISL3"/>
    <property type="match status" value="1"/>
</dbReference>
<dbReference type="PROSITE" id="PS50531">
    <property type="entry name" value="HTH_IS21"/>
    <property type="match status" value="1"/>
</dbReference>
<dbReference type="InterPro" id="IPR047951">
    <property type="entry name" value="Transpos_ISL3"/>
</dbReference>
<dbReference type="EMBL" id="MBLM01000046">
    <property type="protein sequence ID" value="OHV42526.1"/>
    <property type="molecule type" value="Genomic_DNA"/>
</dbReference>
<reference evidence="4" key="1">
    <citation type="submission" date="2016-07" db="EMBL/GenBank/DDBJ databases">
        <title>Sequence Frankia sp. strain CcI1.17.</title>
        <authorList>
            <person name="Ghodhbane-Gtari F."/>
            <person name="Swanson E."/>
            <person name="Gueddou A."/>
            <person name="Morris K."/>
            <person name="Hezbri K."/>
            <person name="Ktari A."/>
            <person name="Nouioui I."/>
            <person name="Abebe-Akele F."/>
            <person name="Simpson S."/>
            <person name="Thomas K."/>
            <person name="Gtari M."/>
            <person name="Tisa L.S."/>
            <person name="Hurst S."/>
        </authorList>
    </citation>
    <scope>NUCLEOTIDE SEQUENCE [LARGE SCALE GENOMIC DNA]</scope>
    <source>
        <strain evidence="4">Cc1.17</strain>
    </source>
</reference>
<evidence type="ECO:0000313" key="4">
    <source>
        <dbReference type="Proteomes" id="UP000179627"/>
    </source>
</evidence>
<keyword evidence="4" id="KW-1185">Reference proteome</keyword>
<dbReference type="EMBL" id="MBLM01000186">
    <property type="protein sequence ID" value="OHV27751.1"/>
    <property type="molecule type" value="Genomic_DNA"/>
</dbReference>
<comment type="caution">
    <text evidence="3">The sequence shown here is derived from an EMBL/GenBank/DDBJ whole genome shotgun (WGS) entry which is preliminary data.</text>
</comment>
<sequence length="369" mass="41532">MDGADHLIELVFSGLSPLVVEDVADEGELVRLRARTPERPVACPGCGVVTSRVHSYHERTLADVAIDARRVLMIVRVRRLVCPTRGCRQTFREQLPGVLERYQRRTDRLAAQTGAVVRELAGRAGVRVLSALAIRLSRHSALRSLLRLPLPPFEVPRVLGVDGFALRRRRRYATILIDAQTRRRVDVLPDRGADGLEAWLRAHPGVQVVCRDGSGTYAEAVRRALPNAVRASDRWHLWHDLAQVALTEVAAHSGCWAKAGPPPNDGPRAQTTRQRWQQVHDLLDQGVGLLDCARRLNLGLNTVKRYARASKPERLVRAPLYRPTLVDPYRDHLKRRRAEPPAVPVLHLFHEITQQGYTGSHNLFVRYIN</sequence>
<accession>A0A1S1R976</accession>
<dbReference type="Pfam" id="PF14690">
    <property type="entry name" value="Zn_ribbon_ISL3"/>
    <property type="match status" value="1"/>
</dbReference>
<proteinExistence type="predicted"/>
<evidence type="ECO:0000259" key="1">
    <source>
        <dbReference type="PROSITE" id="PS50531"/>
    </source>
</evidence>
<dbReference type="PANTHER" id="PTHR33498">
    <property type="entry name" value="TRANSPOSASE FOR INSERTION SEQUENCE ELEMENT IS1557"/>
    <property type="match status" value="1"/>
</dbReference>
<evidence type="ECO:0000313" key="3">
    <source>
        <dbReference type="EMBL" id="OHV42526.1"/>
    </source>
</evidence>
<organism evidence="3 4">
    <name type="scientific">Parafrankia colletiae</name>
    <dbReference type="NCBI Taxonomy" id="573497"/>
    <lineage>
        <taxon>Bacteria</taxon>
        <taxon>Bacillati</taxon>
        <taxon>Actinomycetota</taxon>
        <taxon>Actinomycetes</taxon>
        <taxon>Frankiales</taxon>
        <taxon>Frankiaceae</taxon>
        <taxon>Parafrankia</taxon>
    </lineage>
</organism>
<gene>
    <name evidence="2" type="ORF">CC117_31020</name>
    <name evidence="3" type="ORF">CC117_33040</name>
</gene>
<name>A0A1S1R976_9ACTN</name>
<dbReference type="PANTHER" id="PTHR33498:SF1">
    <property type="entry name" value="TRANSPOSASE FOR INSERTION SEQUENCE ELEMENT IS1557"/>
    <property type="match status" value="1"/>
</dbReference>
<dbReference type="InterPro" id="IPR002560">
    <property type="entry name" value="Transposase_DDE"/>
</dbReference>
<dbReference type="AlphaFoldDB" id="A0A1S1R976"/>
<dbReference type="InterPro" id="IPR029261">
    <property type="entry name" value="Transposase_Znf"/>
</dbReference>